<dbReference type="InterPro" id="IPR036388">
    <property type="entry name" value="WH-like_DNA-bd_sf"/>
</dbReference>
<accession>A0A0G0PQ89</accession>
<keyword evidence="1 3" id="KW-0378">Hydrolase</keyword>
<organism evidence="3 4">
    <name type="scientific">Candidatus Woesebacteria bacterium GW2011_GWA1_39_8</name>
    <dbReference type="NCBI Taxonomy" id="1618552"/>
    <lineage>
        <taxon>Bacteria</taxon>
        <taxon>Candidatus Woeseibacteriota</taxon>
    </lineage>
</organism>
<dbReference type="PROSITE" id="PS51462">
    <property type="entry name" value="NUDIX"/>
    <property type="match status" value="1"/>
</dbReference>
<dbReference type="Pfam" id="PF00293">
    <property type="entry name" value="NUDIX"/>
    <property type="match status" value="1"/>
</dbReference>
<dbReference type="InterPro" id="IPR036390">
    <property type="entry name" value="WH_DNA-bd_sf"/>
</dbReference>
<protein>
    <submittedName>
        <fullName evidence="3">NUDIX hydrolase</fullName>
    </submittedName>
</protein>
<dbReference type="Proteomes" id="UP000034793">
    <property type="component" value="Unassembled WGS sequence"/>
</dbReference>
<dbReference type="Gene3D" id="1.10.10.10">
    <property type="entry name" value="Winged helix-like DNA-binding domain superfamily/Winged helix DNA-binding domain"/>
    <property type="match status" value="1"/>
</dbReference>
<evidence type="ECO:0000313" key="4">
    <source>
        <dbReference type="Proteomes" id="UP000034793"/>
    </source>
</evidence>
<dbReference type="InterPro" id="IPR015797">
    <property type="entry name" value="NUDIX_hydrolase-like_dom_sf"/>
</dbReference>
<dbReference type="AlphaFoldDB" id="A0A0G0PQ89"/>
<proteinExistence type="predicted"/>
<comment type="caution">
    <text evidence="3">The sequence shown here is derived from an EMBL/GenBank/DDBJ whole genome shotgun (WGS) entry which is preliminary data.</text>
</comment>
<dbReference type="SUPFAM" id="SSF46785">
    <property type="entry name" value="Winged helix' DNA-binding domain"/>
    <property type="match status" value="1"/>
</dbReference>
<dbReference type="InterPro" id="IPR000086">
    <property type="entry name" value="NUDIX_hydrolase_dom"/>
</dbReference>
<dbReference type="Gene3D" id="3.90.79.10">
    <property type="entry name" value="Nucleoside Triphosphate Pyrophosphohydrolase"/>
    <property type="match status" value="1"/>
</dbReference>
<gene>
    <name evidence="3" type="ORF">UT61_C0009G0052</name>
</gene>
<dbReference type="InterPro" id="IPR020084">
    <property type="entry name" value="NUDIX_hydrolase_CS"/>
</dbReference>
<name>A0A0G0PQ89_9BACT</name>
<reference evidence="3 4" key="1">
    <citation type="journal article" date="2015" name="Nature">
        <title>rRNA introns, odd ribosomes, and small enigmatic genomes across a large radiation of phyla.</title>
        <authorList>
            <person name="Brown C.T."/>
            <person name="Hug L.A."/>
            <person name="Thomas B.C."/>
            <person name="Sharon I."/>
            <person name="Castelle C.J."/>
            <person name="Singh A."/>
            <person name="Wilkins M.J."/>
            <person name="Williams K.H."/>
            <person name="Banfield J.F."/>
        </authorList>
    </citation>
    <scope>NUCLEOTIDE SEQUENCE [LARGE SCALE GENOMIC DNA]</scope>
</reference>
<evidence type="ECO:0000259" key="2">
    <source>
        <dbReference type="PROSITE" id="PS51462"/>
    </source>
</evidence>
<dbReference type="PANTHER" id="PTHR43736">
    <property type="entry name" value="ADP-RIBOSE PYROPHOSPHATASE"/>
    <property type="match status" value="1"/>
</dbReference>
<dbReference type="SUPFAM" id="SSF55811">
    <property type="entry name" value="Nudix"/>
    <property type="match status" value="1"/>
</dbReference>
<sequence>MAIENEIHPVQVNILLVLLFRTKARFSKLNSLKVPSDQFNFHLKKLIEATLIEKSGNSYHLTPSGKEFANRFDTQNLVPERQAKVGVLVCCIKNEKGTYRYLVQKRLKQPYFGFYGFFGGKVRWGETIYETAVRELKEETGLKGTIKLVGIKHKMDYAKDGKLLEDKFFFSFKATKLTGKLIKSFEGGENLWLTEKEIYKLPNLFDGVDTTLEMVRGKDLSFIERKYKVQKY</sequence>
<evidence type="ECO:0000313" key="3">
    <source>
        <dbReference type="EMBL" id="KKR30319.1"/>
    </source>
</evidence>
<evidence type="ECO:0000256" key="1">
    <source>
        <dbReference type="ARBA" id="ARBA00022801"/>
    </source>
</evidence>
<dbReference type="PANTHER" id="PTHR43736:SF1">
    <property type="entry name" value="DIHYDRONEOPTERIN TRIPHOSPHATE DIPHOSPHATASE"/>
    <property type="match status" value="1"/>
</dbReference>
<feature type="domain" description="Nudix hydrolase" evidence="2">
    <location>
        <begin position="83"/>
        <end position="215"/>
    </location>
</feature>
<dbReference type="PROSITE" id="PS00893">
    <property type="entry name" value="NUDIX_BOX"/>
    <property type="match status" value="1"/>
</dbReference>
<dbReference type="EMBL" id="LBXL01000009">
    <property type="protein sequence ID" value="KKR30319.1"/>
    <property type="molecule type" value="Genomic_DNA"/>
</dbReference>
<dbReference type="GO" id="GO:0016787">
    <property type="term" value="F:hydrolase activity"/>
    <property type="evidence" value="ECO:0007669"/>
    <property type="project" value="UniProtKB-KW"/>
</dbReference>